<dbReference type="RefSeq" id="XP_024500337.1">
    <property type="nucleotide sequence ID" value="XM_024646123.1"/>
</dbReference>
<reference evidence="5" key="1">
    <citation type="submission" date="2014-09" db="EMBL/GenBank/DDBJ databases">
        <authorList>
            <person name="Aslett A.Martin."/>
        </authorList>
    </citation>
    <scope>NUCLEOTIDE SEQUENCE</scope>
    <source>
        <strain evidence="5">ED321 Heterogonic</strain>
    </source>
</reference>
<keyword evidence="3" id="KW-0964">Secreted</keyword>
<dbReference type="EMBL" id="LN609405">
    <property type="protein sequence ID" value="CEF61128.1"/>
    <property type="molecule type" value="Genomic_DNA"/>
</dbReference>
<evidence type="ECO:0000256" key="1">
    <source>
        <dbReference type="ARBA" id="ARBA00004613"/>
    </source>
</evidence>
<dbReference type="WormBase" id="SRAE_0000025700">
    <property type="protein sequence ID" value="SRP08701"/>
    <property type="gene ID" value="WBGene00255998"/>
</dbReference>
<reference evidence="6" key="2">
    <citation type="submission" date="2014-09" db="EMBL/GenBank/DDBJ databases">
        <authorList>
            <person name="Martin A.A."/>
        </authorList>
    </citation>
    <scope>NUCLEOTIDE SEQUENCE</scope>
    <source>
        <strain evidence="6">ED321</strain>
    </source>
</reference>
<protein>
    <submittedName>
        <fullName evidence="5 7">Transthyretin-like family-containing protein</fullName>
    </submittedName>
</protein>
<dbReference type="InterPro" id="IPR001534">
    <property type="entry name" value="Transthyretin-like"/>
</dbReference>
<evidence type="ECO:0000313" key="8">
    <source>
        <dbReference type="WormBase" id="SRAE_0000025700"/>
    </source>
</evidence>
<evidence type="ECO:0000256" key="3">
    <source>
        <dbReference type="ARBA" id="ARBA00022525"/>
    </source>
</evidence>
<keyword evidence="6" id="KW-1185">Reference proteome</keyword>
<dbReference type="Proteomes" id="UP000035682">
    <property type="component" value="Unplaced"/>
</dbReference>
<gene>
    <name evidence="5 7 8" type="ORF">SRAE_0000025700</name>
</gene>
<dbReference type="GeneID" id="36373496"/>
<proteinExistence type="inferred from homology"/>
<dbReference type="Gene3D" id="2.60.40.3330">
    <property type="match status" value="1"/>
</dbReference>
<reference evidence="7" key="3">
    <citation type="submission" date="2020-12" db="UniProtKB">
        <authorList>
            <consortium name="WormBaseParasite"/>
        </authorList>
    </citation>
    <scope>IDENTIFICATION</scope>
</reference>
<comment type="subcellular location">
    <subcellularLocation>
        <location evidence="1">Secreted</location>
    </subcellularLocation>
</comment>
<evidence type="ECO:0000256" key="2">
    <source>
        <dbReference type="ARBA" id="ARBA00010112"/>
    </source>
</evidence>
<evidence type="ECO:0000313" key="5">
    <source>
        <dbReference type="EMBL" id="CEF61128.1"/>
    </source>
</evidence>
<dbReference type="GO" id="GO:0009986">
    <property type="term" value="C:cell surface"/>
    <property type="evidence" value="ECO:0007669"/>
    <property type="project" value="InterPro"/>
</dbReference>
<evidence type="ECO:0000313" key="6">
    <source>
        <dbReference type="Proteomes" id="UP000035682"/>
    </source>
</evidence>
<dbReference type="InterPro" id="IPR038479">
    <property type="entry name" value="Transthyretin-like_sf"/>
</dbReference>
<dbReference type="GO" id="GO:0005576">
    <property type="term" value="C:extracellular region"/>
    <property type="evidence" value="ECO:0007669"/>
    <property type="project" value="UniProtKB-SubCell"/>
</dbReference>
<dbReference type="WBParaSite" id="SRAE_0000025700.1">
    <property type="protein sequence ID" value="SRAE_0000025700.1"/>
    <property type="gene ID" value="WBGene00255998"/>
</dbReference>
<comment type="similarity">
    <text evidence="2">Belongs to the nematode transthyretin-like family.</text>
</comment>
<evidence type="ECO:0000313" key="7">
    <source>
        <dbReference type="WBParaSite" id="SRAE_0000025700.1"/>
    </source>
</evidence>
<dbReference type="Pfam" id="PF01060">
    <property type="entry name" value="TTR-52"/>
    <property type="match status" value="1"/>
</dbReference>
<accession>A0A090MSA1</accession>
<dbReference type="CTD" id="36373496"/>
<dbReference type="AlphaFoldDB" id="A0A090MSA1"/>
<keyword evidence="4" id="KW-0732">Signal</keyword>
<sequence>MFFLKKHKFGLSGYLQCPYLLGGLFEVTLSSNYNTYEKNPLAKVRAKLNTSFDIYASVTTLKTIHPCVKIYHNCFRSKSHCLGLIIIPIPQNFVYKKKSLLNFYSLGKFDLSRQQSHILDCGIKKNRRTI</sequence>
<evidence type="ECO:0000256" key="4">
    <source>
        <dbReference type="ARBA" id="ARBA00022729"/>
    </source>
</evidence>
<name>A0A090MSA1_STRRB</name>
<organism evidence="5">
    <name type="scientific">Strongyloides ratti</name>
    <name type="common">Parasitic roundworm</name>
    <dbReference type="NCBI Taxonomy" id="34506"/>
    <lineage>
        <taxon>Eukaryota</taxon>
        <taxon>Metazoa</taxon>
        <taxon>Ecdysozoa</taxon>
        <taxon>Nematoda</taxon>
        <taxon>Chromadorea</taxon>
        <taxon>Rhabditida</taxon>
        <taxon>Tylenchina</taxon>
        <taxon>Panagrolaimomorpha</taxon>
        <taxon>Strongyloidoidea</taxon>
        <taxon>Strongyloididae</taxon>
        <taxon>Strongyloides</taxon>
    </lineage>
</organism>